<evidence type="ECO:0000256" key="3">
    <source>
        <dbReference type="ARBA" id="ARBA00022989"/>
    </source>
</evidence>
<proteinExistence type="predicted"/>
<evidence type="ECO:0000256" key="1">
    <source>
        <dbReference type="ARBA" id="ARBA00004141"/>
    </source>
</evidence>
<evidence type="ECO:0000256" key="5">
    <source>
        <dbReference type="ARBA" id="ARBA00023163"/>
    </source>
</evidence>
<reference evidence="9" key="2">
    <citation type="submission" date="2023-07" db="EMBL/GenBank/DDBJ databases">
        <authorList>
            <person name="Aydin F."/>
            <person name="Tarhane S."/>
            <person name="Saticioglu I.B."/>
            <person name="Karakaya E."/>
            <person name="Abay S."/>
            <person name="Guran O."/>
            <person name="Bozkurt E."/>
            <person name="Uzum N."/>
            <person name="Olgun K."/>
            <person name="Jablonski D."/>
        </authorList>
    </citation>
    <scope>NUCLEOTIDE SEQUENCE</scope>
    <source>
        <strain evidence="9">Faydin-H75</strain>
    </source>
</reference>
<organism evidence="10 11">
    <name type="scientific">Helicobacter cappadocius</name>
    <dbReference type="NCBI Taxonomy" id="3063998"/>
    <lineage>
        <taxon>Bacteria</taxon>
        <taxon>Pseudomonadati</taxon>
        <taxon>Campylobacterota</taxon>
        <taxon>Epsilonproteobacteria</taxon>
        <taxon>Campylobacterales</taxon>
        <taxon>Helicobacteraceae</taxon>
        <taxon>Helicobacter</taxon>
    </lineage>
</organism>
<dbReference type="InterPro" id="IPR007759">
    <property type="entry name" value="Asxl_HARE-HTH"/>
</dbReference>
<evidence type="ECO:0000313" key="9">
    <source>
        <dbReference type="EMBL" id="MDO7252347.1"/>
    </source>
</evidence>
<keyword evidence="5" id="KW-0804">Transcription</keyword>
<keyword evidence="12" id="KW-1185">Reference proteome</keyword>
<reference evidence="10 12" key="1">
    <citation type="submission" date="2023-07" db="EMBL/GenBank/DDBJ databases">
        <title>Unpublished Manusciprt.</title>
        <authorList>
            <person name="Aydin F."/>
            <person name="Tarhane S."/>
            <person name="Saticioglu I.B."/>
            <person name="Karakaya E."/>
            <person name="Abay S."/>
            <person name="Guran O."/>
            <person name="Bozkurt E."/>
            <person name="Uzum N."/>
            <person name="Olgun K."/>
            <person name="Jablonski D."/>
        </authorList>
    </citation>
    <scope>NUCLEOTIDE SEQUENCE</scope>
    <source>
        <strain evidence="12">faydin-H75</strain>
        <strain evidence="10">Faydin-H76</strain>
    </source>
</reference>
<reference evidence="9 11" key="3">
    <citation type="journal article" date="2024" name="Syst. Appl. Microbiol.">
        <title>Helicobacter cappadocius sp. nov., from lizards: The first psychrotrophic Helicobacter species.</title>
        <authorList>
            <person name="Aydin F."/>
            <person name="Tarhane S."/>
            <person name="Karakaya E."/>
            <person name="Abay S."/>
            <person name="Kayman T."/>
            <person name="Guran O."/>
            <person name="Bozkurt E."/>
            <person name="Uzum N."/>
            <person name="Avci A."/>
            <person name="Olgun K."/>
            <person name="Jablonski D."/>
            <person name="Guran C."/>
            <person name="Burcin Saticioglu I."/>
        </authorList>
    </citation>
    <scope>NUCLEOTIDE SEQUENCE [LARGE SCALE GENOMIC DNA]</scope>
    <source>
        <strain evidence="9">Faydin-H75</strain>
        <strain evidence="11">faydin-H76</strain>
    </source>
</reference>
<feature type="transmembrane region" description="Helical" evidence="7">
    <location>
        <begin position="197"/>
        <end position="218"/>
    </location>
</feature>
<evidence type="ECO:0000313" key="11">
    <source>
        <dbReference type="Proteomes" id="UP001177258"/>
    </source>
</evidence>
<evidence type="ECO:0000313" key="10">
    <source>
        <dbReference type="EMBL" id="MDP2538214.1"/>
    </source>
</evidence>
<name>A0AA90PRN2_9HELI</name>
<evidence type="ECO:0000259" key="8">
    <source>
        <dbReference type="PROSITE" id="PS51913"/>
    </source>
</evidence>
<keyword evidence="4 7" id="KW-0472">Membrane</keyword>
<accession>A0AA90PRN2</accession>
<comment type="caution">
    <text evidence="10">The sequence shown here is derived from an EMBL/GenBank/DDBJ whole genome shotgun (WGS) entry which is preliminary data.</text>
</comment>
<feature type="transmembrane region" description="Helical" evidence="7">
    <location>
        <begin position="137"/>
        <end position="157"/>
    </location>
</feature>
<dbReference type="AlphaFoldDB" id="A0AA90PRN2"/>
<dbReference type="GO" id="GO:0016020">
    <property type="term" value="C:membrane"/>
    <property type="evidence" value="ECO:0007669"/>
    <property type="project" value="UniProtKB-SubCell"/>
</dbReference>
<keyword evidence="3 7" id="KW-1133">Transmembrane helix</keyword>
<evidence type="ECO:0000313" key="12">
    <source>
        <dbReference type="Proteomes" id="UP001240777"/>
    </source>
</evidence>
<dbReference type="Proteomes" id="UP001177258">
    <property type="component" value="Unassembled WGS sequence"/>
</dbReference>
<dbReference type="GO" id="GO:0006355">
    <property type="term" value="P:regulation of DNA-templated transcription"/>
    <property type="evidence" value="ECO:0007669"/>
    <property type="project" value="InterPro"/>
</dbReference>
<sequence length="390" mass="45513">MTITELIKEVLQMSDYPLTAAEIWDVACQKGLDKKLSQISPDPVAEISIYTTKNTNDFIQYKFKPSKFWLVSKGDCSVSLPFLLLEVIENKKSDFPTKALKNAADFFQELFDLREGALSLKIKPIEKKPFEVPKKSLVTGRLLAIFFGYLGLGSFYAERYVEGFVQLFLFISFPVLWIFVSFFGFNLGDLWIQDICWIWIFSVPIWWIYSIFLISRYVQNYNLIWESKWKDYEDTLIKDWNVKREEMNFLGLKHLEKMHILFSKVIPIVKTIDELPVKMEVLAGICQGLIDIVAEEQARMLDEIEAENERLQAQREAEEEAQRIEEEREDIANRAAEKIAPQMQYMFEKQQMESNKKIEELKREVKSAKRHTDVGIGVGVANLLKQINKK</sequence>
<dbReference type="EMBL" id="JAUPEV010000001">
    <property type="protein sequence ID" value="MDO7252347.1"/>
    <property type="molecule type" value="Genomic_DNA"/>
</dbReference>
<keyword evidence="6" id="KW-0175">Coiled coil</keyword>
<dbReference type="PROSITE" id="PS51913">
    <property type="entry name" value="HTH_HARE"/>
    <property type="match status" value="1"/>
</dbReference>
<comment type="subcellular location">
    <subcellularLocation>
        <location evidence="1">Membrane</location>
        <topology evidence="1">Multi-pass membrane protein</topology>
    </subcellularLocation>
</comment>
<dbReference type="InterPro" id="IPR007829">
    <property type="entry name" value="TM2"/>
</dbReference>
<dbReference type="Pfam" id="PF05154">
    <property type="entry name" value="TM2"/>
    <property type="match status" value="1"/>
</dbReference>
<feature type="domain" description="HTH HARE-type" evidence="8">
    <location>
        <begin position="1"/>
        <end position="73"/>
    </location>
</feature>
<dbReference type="EMBL" id="JAUYZK010000001">
    <property type="protein sequence ID" value="MDP2538214.1"/>
    <property type="molecule type" value="Genomic_DNA"/>
</dbReference>
<keyword evidence="2 7" id="KW-0812">Transmembrane</keyword>
<dbReference type="Proteomes" id="UP001240777">
    <property type="component" value="Unassembled WGS sequence"/>
</dbReference>
<feature type="transmembrane region" description="Helical" evidence="7">
    <location>
        <begin position="163"/>
        <end position="185"/>
    </location>
</feature>
<gene>
    <name evidence="9" type="ORF">Q5I04_00230</name>
    <name evidence="10" type="ORF">Q5I06_00230</name>
</gene>
<evidence type="ECO:0000256" key="7">
    <source>
        <dbReference type="SAM" id="Phobius"/>
    </source>
</evidence>
<evidence type="ECO:0000256" key="2">
    <source>
        <dbReference type="ARBA" id="ARBA00022692"/>
    </source>
</evidence>
<protein>
    <submittedName>
        <fullName evidence="10">NINE protein</fullName>
    </submittedName>
</protein>
<evidence type="ECO:0000256" key="4">
    <source>
        <dbReference type="ARBA" id="ARBA00023136"/>
    </source>
</evidence>
<dbReference type="RefSeq" id="WP_305516191.1">
    <property type="nucleotide sequence ID" value="NZ_JAUPEV010000001.1"/>
</dbReference>
<feature type="coiled-coil region" evidence="6">
    <location>
        <begin position="294"/>
        <end position="371"/>
    </location>
</feature>
<evidence type="ECO:0000256" key="6">
    <source>
        <dbReference type="SAM" id="Coils"/>
    </source>
</evidence>